<dbReference type="AlphaFoldDB" id="A0A7D9EPG6"/>
<feature type="domain" description="DUF6589" evidence="1">
    <location>
        <begin position="24"/>
        <end position="232"/>
    </location>
</feature>
<sequence length="269" mass="30740">MLNTMKIVSNSFLVWGKCFTIEALIQFFGMENQDDHPTKHKPPSNINEMGREEIEKYYEDVLDEFINQFLLANMTGGDSDENDFVNNYSICLLQYFFVLHDMKDAVHEGNGERLATLHKQLLLHFKSVQGFNSYAIEMLINVVQNMVFLSPAQSHQCIWASTANWKGGAQRNVEIDLLQENRNRDLKKLIKGMGANKTDKAIDNASRAVGGARKIAENFDYMVYREAKSSSHSHASSLKDESKVLSDLRILKPFSIQANRKHASFRKIK</sequence>
<dbReference type="EMBL" id="CACRXK020008651">
    <property type="protein sequence ID" value="CAB4015265.1"/>
    <property type="molecule type" value="Genomic_DNA"/>
</dbReference>
<keyword evidence="3" id="KW-1185">Reference proteome</keyword>
<accession>A0A7D9EPG6</accession>
<proteinExistence type="predicted"/>
<evidence type="ECO:0000313" key="2">
    <source>
        <dbReference type="EMBL" id="CAB4015265.1"/>
    </source>
</evidence>
<protein>
    <recommendedName>
        <fullName evidence="1">DUF6589 domain-containing protein</fullName>
    </recommendedName>
</protein>
<dbReference type="OrthoDB" id="5985206at2759"/>
<evidence type="ECO:0000259" key="1">
    <source>
        <dbReference type="Pfam" id="PF20231"/>
    </source>
</evidence>
<reference evidence="2" key="1">
    <citation type="submission" date="2020-04" db="EMBL/GenBank/DDBJ databases">
        <authorList>
            <person name="Alioto T."/>
            <person name="Alioto T."/>
            <person name="Gomez Garrido J."/>
        </authorList>
    </citation>
    <scope>NUCLEOTIDE SEQUENCE</scope>
    <source>
        <strain evidence="2">A484AB</strain>
    </source>
</reference>
<dbReference type="InterPro" id="IPR046496">
    <property type="entry name" value="DUF6589"/>
</dbReference>
<gene>
    <name evidence="2" type="ORF">PACLA_8A084659</name>
</gene>
<evidence type="ECO:0000313" key="3">
    <source>
        <dbReference type="Proteomes" id="UP001152795"/>
    </source>
</evidence>
<organism evidence="2 3">
    <name type="scientific">Paramuricea clavata</name>
    <name type="common">Red gorgonian</name>
    <name type="synonym">Violescent sea-whip</name>
    <dbReference type="NCBI Taxonomy" id="317549"/>
    <lineage>
        <taxon>Eukaryota</taxon>
        <taxon>Metazoa</taxon>
        <taxon>Cnidaria</taxon>
        <taxon>Anthozoa</taxon>
        <taxon>Octocorallia</taxon>
        <taxon>Malacalcyonacea</taxon>
        <taxon>Plexauridae</taxon>
        <taxon>Paramuricea</taxon>
    </lineage>
</organism>
<dbReference type="Pfam" id="PF20231">
    <property type="entry name" value="DUF6589"/>
    <property type="match status" value="1"/>
</dbReference>
<dbReference type="Proteomes" id="UP001152795">
    <property type="component" value="Unassembled WGS sequence"/>
</dbReference>
<comment type="caution">
    <text evidence="2">The sequence shown here is derived from an EMBL/GenBank/DDBJ whole genome shotgun (WGS) entry which is preliminary data.</text>
</comment>
<name>A0A7D9EPG6_PARCT</name>